<evidence type="ECO:0000313" key="2">
    <source>
        <dbReference type="EMBL" id="CAK5267281.1"/>
    </source>
</evidence>
<reference evidence="2" key="1">
    <citation type="submission" date="2023-11" db="EMBL/GenBank/DDBJ databases">
        <authorList>
            <person name="De Vega J J."/>
            <person name="De Vega J J."/>
        </authorList>
    </citation>
    <scope>NUCLEOTIDE SEQUENCE</scope>
</reference>
<organism evidence="2 3">
    <name type="scientific">Mycena citricolor</name>
    <dbReference type="NCBI Taxonomy" id="2018698"/>
    <lineage>
        <taxon>Eukaryota</taxon>
        <taxon>Fungi</taxon>
        <taxon>Dikarya</taxon>
        <taxon>Basidiomycota</taxon>
        <taxon>Agaricomycotina</taxon>
        <taxon>Agaricomycetes</taxon>
        <taxon>Agaricomycetidae</taxon>
        <taxon>Agaricales</taxon>
        <taxon>Marasmiineae</taxon>
        <taxon>Mycenaceae</taxon>
        <taxon>Mycena</taxon>
    </lineage>
</organism>
<evidence type="ECO:0000313" key="3">
    <source>
        <dbReference type="Proteomes" id="UP001295794"/>
    </source>
</evidence>
<feature type="region of interest" description="Disordered" evidence="1">
    <location>
        <begin position="53"/>
        <end position="95"/>
    </location>
</feature>
<keyword evidence="3" id="KW-1185">Reference proteome</keyword>
<protein>
    <submittedName>
        <fullName evidence="2">Uncharacterized protein</fullName>
    </submittedName>
</protein>
<evidence type="ECO:0000256" key="1">
    <source>
        <dbReference type="SAM" id="MobiDB-lite"/>
    </source>
</evidence>
<dbReference type="AlphaFoldDB" id="A0AAD2Q207"/>
<comment type="caution">
    <text evidence="2">The sequence shown here is derived from an EMBL/GenBank/DDBJ whole genome shotgun (WGS) entry which is preliminary data.</text>
</comment>
<feature type="non-terminal residue" evidence="2">
    <location>
        <position position="95"/>
    </location>
</feature>
<gene>
    <name evidence="2" type="ORF">MYCIT1_LOCUS9661</name>
</gene>
<dbReference type="Proteomes" id="UP001295794">
    <property type="component" value="Unassembled WGS sequence"/>
</dbReference>
<name>A0AAD2Q207_9AGAR</name>
<dbReference type="EMBL" id="CAVNYO010000118">
    <property type="protein sequence ID" value="CAK5267281.1"/>
    <property type="molecule type" value="Genomic_DNA"/>
</dbReference>
<feature type="compositionally biased region" description="Low complexity" evidence="1">
    <location>
        <begin position="79"/>
        <end position="95"/>
    </location>
</feature>
<sequence length="95" mass="10331">AVSQARRGPTLYPRIKKLRNSQSEGEFETNKLLRDFPQLGRDSLGSSHAAKACRLPLSNRPDTRPVYLLGAGRTPPPQSSQSPPGSTSNGTSLDW</sequence>
<proteinExistence type="predicted"/>
<accession>A0AAD2Q207</accession>
<feature type="non-terminal residue" evidence="2">
    <location>
        <position position="1"/>
    </location>
</feature>